<comment type="caution">
    <text evidence="2">The sequence shown here is derived from an EMBL/GenBank/DDBJ whole genome shotgun (WGS) entry which is preliminary data.</text>
</comment>
<proteinExistence type="predicted"/>
<accession>A0A835Z6Z4</accession>
<sequence length="661" mass="73371">MNKKKDLHNDEARLVEDKQGLRNQQQLVAKQVALIAAVLYSYLTRTAKYGIIHALSTTGIITDSLPPLRVRHALLDRHNVIERHNSGTIGGYVSNNNASASPPSQGSYGSINGTSTMPCTGPPAFSTLTDGMSRRAYHGVYTAREATCKRLLELLLMEHVVLIRPPPQSRKTSLLQLFHTYLQQLGDVRVVSVSLSRMTQQPHQFSFDQVLRPALHLPAAVDPITYMLEGKSYYHVYAPFRALRMDGCGSHATILLVDEAQMLYDQHRSGSAHFWRTLKYLQSIEHRPGGPLQQPEPKLRVVLAAAYGKQCSTDPNPDSLRLGPTGMVIPIRLEGRADVTVFGPPQLGGVSLRLDQDEWNEVWGRFTQKQELDSMVKDYIYQSCGGQVGLMMHCLDYLKSELANFKEAQGSQADACAMSMLMSGAFFTNLRQVRSFPSLDSIRAVPGDMELLRRLHWANFITVDLDAETTEARATRWLHVHSVVALGRAFRENCVRFTSPLHRLKFTRACYSSYPPADVSHDARALITRMLERMDPKVLAEFRSIGKNFKQRKRRRHMSEAVGGRKENKRACGGANPQAGASNSSAHKNSWRKISGAAAKAGLRKAVVNDANATLFSSPTNRACKLGGVTRRVMPSCAMRVVGKCSRPSCTTNASSAICRN</sequence>
<evidence type="ECO:0000256" key="1">
    <source>
        <dbReference type="SAM" id="MobiDB-lite"/>
    </source>
</evidence>
<gene>
    <name evidence="2" type="ORF">JKP88DRAFT_253241</name>
</gene>
<reference evidence="2" key="1">
    <citation type="submission" date="2021-02" db="EMBL/GenBank/DDBJ databases">
        <title>First Annotated Genome of the Yellow-green Alga Tribonema minus.</title>
        <authorList>
            <person name="Mahan K.M."/>
        </authorList>
    </citation>
    <scope>NUCLEOTIDE SEQUENCE</scope>
    <source>
        <strain evidence="2">UTEX B ZZ1240</strain>
    </source>
</reference>
<dbReference type="OrthoDB" id="2020764at2759"/>
<evidence type="ECO:0000313" key="2">
    <source>
        <dbReference type="EMBL" id="KAG5188837.1"/>
    </source>
</evidence>
<feature type="region of interest" description="Disordered" evidence="1">
    <location>
        <begin position="550"/>
        <end position="589"/>
    </location>
</feature>
<organism evidence="2 3">
    <name type="scientific">Tribonema minus</name>
    <dbReference type="NCBI Taxonomy" id="303371"/>
    <lineage>
        <taxon>Eukaryota</taxon>
        <taxon>Sar</taxon>
        <taxon>Stramenopiles</taxon>
        <taxon>Ochrophyta</taxon>
        <taxon>PX clade</taxon>
        <taxon>Xanthophyceae</taxon>
        <taxon>Tribonematales</taxon>
        <taxon>Tribonemataceae</taxon>
        <taxon>Tribonema</taxon>
    </lineage>
</organism>
<dbReference type="AlphaFoldDB" id="A0A835Z6Z4"/>
<protein>
    <submittedName>
        <fullName evidence="2">Uncharacterized protein</fullName>
    </submittedName>
</protein>
<evidence type="ECO:0000313" key="3">
    <source>
        <dbReference type="Proteomes" id="UP000664859"/>
    </source>
</evidence>
<feature type="compositionally biased region" description="Polar residues" evidence="1">
    <location>
        <begin position="579"/>
        <end position="588"/>
    </location>
</feature>
<dbReference type="EMBL" id="JAFCMP010000062">
    <property type="protein sequence ID" value="KAG5188837.1"/>
    <property type="molecule type" value="Genomic_DNA"/>
</dbReference>
<dbReference type="Proteomes" id="UP000664859">
    <property type="component" value="Unassembled WGS sequence"/>
</dbReference>
<keyword evidence="3" id="KW-1185">Reference proteome</keyword>
<name>A0A835Z6Z4_9STRA</name>